<accession>A0A9N9CAU1</accession>
<feature type="non-terminal residue" evidence="1">
    <location>
        <position position="222"/>
    </location>
</feature>
<protein>
    <submittedName>
        <fullName evidence="1">11828_t:CDS:1</fullName>
    </submittedName>
</protein>
<name>A0A9N9CAU1_FUNMO</name>
<dbReference type="EMBL" id="CAJVPP010002292">
    <property type="protein sequence ID" value="CAG8595184.1"/>
    <property type="molecule type" value="Genomic_DNA"/>
</dbReference>
<gene>
    <name evidence="1" type="ORF">FMOSSE_LOCUS8653</name>
</gene>
<evidence type="ECO:0000313" key="1">
    <source>
        <dbReference type="EMBL" id="CAG8595184.1"/>
    </source>
</evidence>
<sequence>KKSYDKWNLKKVSSEIYNNEFNFIDSMNNFKVKELLKLTFPFSKEELKRFIDNILEKLLEYRFLDYAVMIRKILILVNKAKFFEIKKAIAQNLVQIYSAVEVRFLANETLYQSFFMISMGLMEVYLSEFISGMLELLKAEITEEYVCEFRNNNMKSSKKVVDYIVRILQTRLKPRPKELAKTRLEQQEERKGQSWLIGFITYMNIFDEILDLRKREEKLEPE</sequence>
<reference evidence="1" key="1">
    <citation type="submission" date="2021-06" db="EMBL/GenBank/DDBJ databases">
        <authorList>
            <person name="Kallberg Y."/>
            <person name="Tangrot J."/>
            <person name="Rosling A."/>
        </authorList>
    </citation>
    <scope>NUCLEOTIDE SEQUENCE</scope>
    <source>
        <strain evidence="1">87-6 pot B 2015</strain>
    </source>
</reference>
<evidence type="ECO:0000313" key="2">
    <source>
        <dbReference type="Proteomes" id="UP000789375"/>
    </source>
</evidence>
<keyword evidence="2" id="KW-1185">Reference proteome</keyword>
<dbReference type="Proteomes" id="UP000789375">
    <property type="component" value="Unassembled WGS sequence"/>
</dbReference>
<proteinExistence type="predicted"/>
<comment type="caution">
    <text evidence="1">The sequence shown here is derived from an EMBL/GenBank/DDBJ whole genome shotgun (WGS) entry which is preliminary data.</text>
</comment>
<organism evidence="1 2">
    <name type="scientific">Funneliformis mosseae</name>
    <name type="common">Endomycorrhizal fungus</name>
    <name type="synonym">Glomus mosseae</name>
    <dbReference type="NCBI Taxonomy" id="27381"/>
    <lineage>
        <taxon>Eukaryota</taxon>
        <taxon>Fungi</taxon>
        <taxon>Fungi incertae sedis</taxon>
        <taxon>Mucoromycota</taxon>
        <taxon>Glomeromycotina</taxon>
        <taxon>Glomeromycetes</taxon>
        <taxon>Glomerales</taxon>
        <taxon>Glomeraceae</taxon>
        <taxon>Funneliformis</taxon>
    </lineage>
</organism>
<dbReference type="AlphaFoldDB" id="A0A9N9CAU1"/>